<dbReference type="InterPro" id="IPR018392">
    <property type="entry name" value="LysM"/>
</dbReference>
<protein>
    <recommendedName>
        <fullName evidence="2">LysM domain-containing protein</fullName>
    </recommendedName>
</protein>
<dbReference type="Gene3D" id="3.10.350.10">
    <property type="entry name" value="LysM domain"/>
    <property type="match status" value="1"/>
</dbReference>
<dbReference type="SUPFAM" id="SSF52833">
    <property type="entry name" value="Thioredoxin-like"/>
    <property type="match status" value="1"/>
</dbReference>
<dbReference type="AlphaFoldDB" id="A0A346Y0C6"/>
<dbReference type="Proteomes" id="UP000264006">
    <property type="component" value="Chromosome"/>
</dbReference>
<feature type="transmembrane region" description="Helical" evidence="1">
    <location>
        <begin position="12"/>
        <end position="33"/>
    </location>
</feature>
<organism evidence="3 4">
    <name type="scientific">Euzebya pacifica</name>
    <dbReference type="NCBI Taxonomy" id="1608957"/>
    <lineage>
        <taxon>Bacteria</taxon>
        <taxon>Bacillati</taxon>
        <taxon>Actinomycetota</taxon>
        <taxon>Nitriliruptoria</taxon>
        <taxon>Euzebyales</taxon>
    </lineage>
</organism>
<evidence type="ECO:0000256" key="1">
    <source>
        <dbReference type="SAM" id="Phobius"/>
    </source>
</evidence>
<evidence type="ECO:0000313" key="4">
    <source>
        <dbReference type="Proteomes" id="UP000264006"/>
    </source>
</evidence>
<reference evidence="3 4" key="1">
    <citation type="submission" date="2018-09" db="EMBL/GenBank/DDBJ databases">
        <title>Complete genome sequence of Euzebya sp. DY32-46 isolated from seawater of Pacific Ocean.</title>
        <authorList>
            <person name="Xu L."/>
            <person name="Wu Y.-H."/>
            <person name="Xu X.-W."/>
        </authorList>
    </citation>
    <scope>NUCLEOTIDE SEQUENCE [LARGE SCALE GENOMIC DNA]</scope>
    <source>
        <strain evidence="3 4">DY32-46</strain>
    </source>
</reference>
<dbReference type="Gene3D" id="3.40.30.10">
    <property type="entry name" value="Glutaredoxin"/>
    <property type="match status" value="1"/>
</dbReference>
<dbReference type="KEGG" id="euz:DVS28_a3248"/>
<evidence type="ECO:0000259" key="2">
    <source>
        <dbReference type="PROSITE" id="PS51782"/>
    </source>
</evidence>
<dbReference type="EMBL" id="CP031165">
    <property type="protein sequence ID" value="AXV07923.1"/>
    <property type="molecule type" value="Genomic_DNA"/>
</dbReference>
<gene>
    <name evidence="3" type="ORF">DVS28_a3248</name>
</gene>
<keyword evidence="1" id="KW-0472">Membrane</keyword>
<dbReference type="SMART" id="SM00257">
    <property type="entry name" value="LysM"/>
    <property type="match status" value="1"/>
</dbReference>
<keyword evidence="4" id="KW-1185">Reference proteome</keyword>
<dbReference type="InterPro" id="IPR036779">
    <property type="entry name" value="LysM_dom_sf"/>
</dbReference>
<dbReference type="SUPFAM" id="SSF54106">
    <property type="entry name" value="LysM domain"/>
    <property type="match status" value="1"/>
</dbReference>
<dbReference type="Pfam" id="PF01476">
    <property type="entry name" value="LysM"/>
    <property type="match status" value="1"/>
</dbReference>
<accession>A0A346Y0C6</accession>
<sequence length="414" mass="42488">MRVAQQQRARRVVVGVAASMCVVVLGLSIGSVVSPPSPDVSVGATPTAGPVAIAPPADSLRGTTLDGGELAIADFPGEPLILYAFADWCGPCQDDLALLAATDLEVRTIGLAVDADEDGSRIALADAGLALPTMLLDWDQLAMSVTPVEALPVWFALNADHEVVDTIAGAIGGELRLRTLAETALTRTEPSNVVTMAPEAPPATSSPVGCPVGPVEERTYVVQPGDSLSGIARTVYGDPLLFGIIADANGITDTSPLQVGQTLVIPPCEASQDPGVATGAALDAMLARLRATLDPEVAQALVAGLPDTYSELPTADPSAVAFGTADLTLLVHQLDLLPGMTAEQVIADALAAGSGTVDLDGVPAAFTNPAATGQLLVPLPGNRVIVLSPEESRAIDYEINVLQQWMVVVRLQLG</sequence>
<dbReference type="PROSITE" id="PS51782">
    <property type="entry name" value="LYSM"/>
    <property type="match status" value="1"/>
</dbReference>
<dbReference type="CDD" id="cd02966">
    <property type="entry name" value="TlpA_like_family"/>
    <property type="match status" value="1"/>
</dbReference>
<dbReference type="CDD" id="cd00118">
    <property type="entry name" value="LysM"/>
    <property type="match status" value="1"/>
</dbReference>
<proteinExistence type="predicted"/>
<feature type="domain" description="LysM" evidence="2">
    <location>
        <begin position="218"/>
        <end position="265"/>
    </location>
</feature>
<name>A0A346Y0C6_9ACTN</name>
<evidence type="ECO:0000313" key="3">
    <source>
        <dbReference type="EMBL" id="AXV07923.1"/>
    </source>
</evidence>
<dbReference type="InterPro" id="IPR036249">
    <property type="entry name" value="Thioredoxin-like_sf"/>
</dbReference>
<keyword evidence="1" id="KW-1133">Transmembrane helix</keyword>
<keyword evidence="1" id="KW-0812">Transmembrane</keyword>